<accession>A0A448WTP1</accession>
<reference evidence="1" key="1">
    <citation type="submission" date="2018-11" db="EMBL/GenBank/DDBJ databases">
        <authorList>
            <consortium name="Pathogen Informatics"/>
        </authorList>
    </citation>
    <scope>NUCLEOTIDE SEQUENCE</scope>
</reference>
<keyword evidence="2" id="KW-1185">Reference proteome</keyword>
<dbReference type="EMBL" id="CAAALY010044139">
    <property type="protein sequence ID" value="VEL19974.1"/>
    <property type="molecule type" value="Genomic_DNA"/>
</dbReference>
<gene>
    <name evidence="1" type="ORF">PXEA_LOCUS13414</name>
</gene>
<sequence>MGTFVAAEFTGLQSPMVCSLEAAESAIPEETNIRAQRQALTRHCPKSDQGAVADGGRHASEQDSLSLSYGRNLVASIARIIDGATESEFEIYLEKEFFRAFRGCKRTEVRILQTSTILRCLHG</sequence>
<dbReference type="AlphaFoldDB" id="A0A448WTP1"/>
<name>A0A448WTP1_9PLAT</name>
<comment type="caution">
    <text evidence="1">The sequence shown here is derived from an EMBL/GenBank/DDBJ whole genome shotgun (WGS) entry which is preliminary data.</text>
</comment>
<dbReference type="Proteomes" id="UP000784294">
    <property type="component" value="Unassembled WGS sequence"/>
</dbReference>
<protein>
    <submittedName>
        <fullName evidence="1">Uncharacterized protein</fullName>
    </submittedName>
</protein>
<evidence type="ECO:0000313" key="1">
    <source>
        <dbReference type="EMBL" id="VEL19974.1"/>
    </source>
</evidence>
<organism evidence="1 2">
    <name type="scientific">Protopolystoma xenopodis</name>
    <dbReference type="NCBI Taxonomy" id="117903"/>
    <lineage>
        <taxon>Eukaryota</taxon>
        <taxon>Metazoa</taxon>
        <taxon>Spiralia</taxon>
        <taxon>Lophotrochozoa</taxon>
        <taxon>Platyhelminthes</taxon>
        <taxon>Monogenea</taxon>
        <taxon>Polyopisthocotylea</taxon>
        <taxon>Polystomatidea</taxon>
        <taxon>Polystomatidae</taxon>
        <taxon>Protopolystoma</taxon>
    </lineage>
</organism>
<proteinExistence type="predicted"/>
<evidence type="ECO:0000313" key="2">
    <source>
        <dbReference type="Proteomes" id="UP000784294"/>
    </source>
</evidence>